<dbReference type="PANTHER" id="PTHR35604:SF2">
    <property type="entry name" value="TRANSPOSASE INSH FOR INSERTION SEQUENCE ELEMENT IS5A-RELATED"/>
    <property type="match status" value="1"/>
</dbReference>
<evidence type="ECO:0000259" key="3">
    <source>
        <dbReference type="Pfam" id="PF13751"/>
    </source>
</evidence>
<proteinExistence type="predicted"/>
<comment type="caution">
    <text evidence="4">The sequence shown here is derived from an EMBL/GenBank/DDBJ whole genome shotgun (WGS) entry which is preliminary data.</text>
</comment>
<feature type="compositionally biased region" description="Basic and acidic residues" evidence="1">
    <location>
        <begin position="278"/>
        <end position="291"/>
    </location>
</feature>
<gene>
    <name evidence="4" type="ORF">LWC34_27940</name>
</gene>
<dbReference type="Proteomes" id="UP001521150">
    <property type="component" value="Unassembled WGS sequence"/>
</dbReference>
<dbReference type="Pfam" id="PF05598">
    <property type="entry name" value="DUF772"/>
    <property type="match status" value="1"/>
</dbReference>
<protein>
    <submittedName>
        <fullName evidence="4">IS1182 family transposase</fullName>
    </submittedName>
</protein>
<keyword evidence="5" id="KW-1185">Reference proteome</keyword>
<feature type="region of interest" description="Disordered" evidence="1">
    <location>
        <begin position="272"/>
        <end position="291"/>
    </location>
</feature>
<name>A0ABS8ZFM9_9PSEU</name>
<dbReference type="InterPro" id="IPR025668">
    <property type="entry name" value="Tnp_DDE_dom"/>
</dbReference>
<evidence type="ECO:0000259" key="2">
    <source>
        <dbReference type="Pfam" id="PF05598"/>
    </source>
</evidence>
<feature type="domain" description="Transposase InsH N-terminal" evidence="2">
    <location>
        <begin position="42"/>
        <end position="113"/>
    </location>
</feature>
<dbReference type="PANTHER" id="PTHR35604">
    <property type="entry name" value="TRANSPOSASE INSH FOR INSERTION SEQUENCE ELEMENT IS5A-RELATED"/>
    <property type="match status" value="1"/>
</dbReference>
<organism evidence="4 5">
    <name type="scientific">Kibdelosporangium philippinense</name>
    <dbReference type="NCBI Taxonomy" id="211113"/>
    <lineage>
        <taxon>Bacteria</taxon>
        <taxon>Bacillati</taxon>
        <taxon>Actinomycetota</taxon>
        <taxon>Actinomycetes</taxon>
        <taxon>Pseudonocardiales</taxon>
        <taxon>Pseudonocardiaceae</taxon>
        <taxon>Kibdelosporangium</taxon>
    </lineage>
</organism>
<evidence type="ECO:0000313" key="4">
    <source>
        <dbReference type="EMBL" id="MCE7006631.1"/>
    </source>
</evidence>
<sequence>MQGVERGDRELLDAEALVGHLVPAGSMFAFLAGHRRNLFPDGEFEDLFPSGKGRPSIPASVMASILVLQTLHDLSDRETAEAARCDLRWKVATGMALDDKGFDPSTLVYWRKRLATSGRPHRINDAVRTVVEETGILRGRRKRAVDSTILADAVATQDTITQLISAIRRVDRQVPGAAGQIAKVCTGHDYSRPDKPRIDWDDPAARDALVSALVNDANALVAALADTELEGDAEFALALLALVAGQDAEPAEGSDGTDGRWRIARKVAPDRVVSTVDPDARHTRKSPENRRDGYRAHVAAEPETGIVTDEKVTTAAGTENSDPAVAEEFLDAEDGKRAWYGDSAYGTGDLRGGIDDAGHEAVIKPKPLRAPVEGGFTVDDFTVDDFTVDDFTVDDFTVDEQAGTVTCPNDITRPISRTRVATFGALCRACSLRAQCTTSKTGRKIVLHPRDDLLRQARRDWADKPELRESYRTFRPNVERVISQIASRGGRRLKLRYLGTGKNNAWLKRRTAALNLRNLIGRGLTHTAGAWTLAT</sequence>
<dbReference type="InterPro" id="IPR047629">
    <property type="entry name" value="IS1182_transpos"/>
</dbReference>
<evidence type="ECO:0000256" key="1">
    <source>
        <dbReference type="SAM" id="MobiDB-lite"/>
    </source>
</evidence>
<dbReference type="RefSeq" id="WP_233728084.1">
    <property type="nucleotide sequence ID" value="NZ_JAJVCN010000002.1"/>
</dbReference>
<evidence type="ECO:0000313" key="5">
    <source>
        <dbReference type="Proteomes" id="UP001521150"/>
    </source>
</evidence>
<dbReference type="NCBIfam" id="NF033551">
    <property type="entry name" value="transpos_IS1182"/>
    <property type="match status" value="1"/>
</dbReference>
<dbReference type="InterPro" id="IPR008490">
    <property type="entry name" value="Transposase_InsH_N"/>
</dbReference>
<dbReference type="EMBL" id="JAJVCN010000002">
    <property type="protein sequence ID" value="MCE7006631.1"/>
    <property type="molecule type" value="Genomic_DNA"/>
</dbReference>
<reference evidence="4 5" key="1">
    <citation type="submission" date="2021-12" db="EMBL/GenBank/DDBJ databases">
        <title>Genome sequence of Kibdelosporangium philippinense ATCC 49844.</title>
        <authorList>
            <person name="Fedorov E.A."/>
            <person name="Omeragic M."/>
            <person name="Shalygina K.F."/>
            <person name="Maclea K.S."/>
        </authorList>
    </citation>
    <scope>NUCLEOTIDE SEQUENCE [LARGE SCALE GENOMIC DNA]</scope>
    <source>
        <strain evidence="4 5">ATCC 49844</strain>
    </source>
</reference>
<feature type="domain" description="Transposase DDE" evidence="3">
    <location>
        <begin position="423"/>
        <end position="519"/>
    </location>
</feature>
<dbReference type="Pfam" id="PF13751">
    <property type="entry name" value="DDE_Tnp_1_6"/>
    <property type="match status" value="1"/>
</dbReference>
<accession>A0ABS8ZFM9</accession>